<reference evidence="2" key="1">
    <citation type="journal article" date="2014" name="Int. J. Syst. Evol. Microbiol.">
        <title>Complete genome sequence of Corynebacterium casei LMG S-19264T (=DSM 44701T), isolated from a smear-ripened cheese.</title>
        <authorList>
            <consortium name="US DOE Joint Genome Institute (JGI-PGF)"/>
            <person name="Walter F."/>
            <person name="Albersmeier A."/>
            <person name="Kalinowski J."/>
            <person name="Ruckert C."/>
        </authorList>
    </citation>
    <scope>NUCLEOTIDE SEQUENCE</scope>
    <source>
        <strain evidence="2">VKM B-2222</strain>
    </source>
</reference>
<name>A0AAD3RUW8_9RHOB</name>
<dbReference type="EMBL" id="BSFH01000032">
    <property type="protein sequence ID" value="GLK65084.1"/>
    <property type="molecule type" value="Genomic_DNA"/>
</dbReference>
<dbReference type="Gene3D" id="3.30.1330.80">
    <property type="entry name" value="Hypothetical protein, similar to alpha- acetolactate decarboxylase, domain 2"/>
    <property type="match status" value="2"/>
</dbReference>
<dbReference type="SUPFAM" id="SSF117856">
    <property type="entry name" value="AF0104/ALDC/Ptd012-like"/>
    <property type="match status" value="2"/>
</dbReference>
<dbReference type="AlphaFoldDB" id="A0AAD3RUW8"/>
<proteinExistence type="predicted"/>
<keyword evidence="3" id="KW-1185">Reference proteome</keyword>
<dbReference type="InterPro" id="IPR005175">
    <property type="entry name" value="PPC_dom"/>
</dbReference>
<dbReference type="RefSeq" id="WP_271179942.1">
    <property type="nucleotide sequence ID" value="NZ_BSFH01000032.1"/>
</dbReference>
<evidence type="ECO:0000259" key="1">
    <source>
        <dbReference type="PROSITE" id="PS51742"/>
    </source>
</evidence>
<evidence type="ECO:0000313" key="3">
    <source>
        <dbReference type="Proteomes" id="UP001143349"/>
    </source>
</evidence>
<gene>
    <name evidence="2" type="ORF">GCM10017635_25550</name>
</gene>
<evidence type="ECO:0000313" key="2">
    <source>
        <dbReference type="EMBL" id="GLK65084.1"/>
    </source>
</evidence>
<comment type="caution">
    <text evidence="2">The sequence shown here is derived from an EMBL/GenBank/DDBJ whole genome shotgun (WGS) entry which is preliminary data.</text>
</comment>
<dbReference type="Pfam" id="PF03479">
    <property type="entry name" value="PCC"/>
    <property type="match status" value="2"/>
</dbReference>
<protein>
    <submittedName>
        <fullName evidence="2">DUF296 domain-containing protein</fullName>
    </submittedName>
</protein>
<feature type="domain" description="PPC" evidence="1">
    <location>
        <begin position="169"/>
        <end position="279"/>
    </location>
</feature>
<accession>A0AAD3RUW8</accession>
<dbReference type="Proteomes" id="UP001143349">
    <property type="component" value="Unassembled WGS sequence"/>
</dbReference>
<reference evidence="2" key="2">
    <citation type="submission" date="2023-01" db="EMBL/GenBank/DDBJ databases">
        <authorList>
            <person name="Sun Q."/>
            <person name="Evtushenko L."/>
        </authorList>
    </citation>
    <scope>NUCLEOTIDE SEQUENCE</scope>
    <source>
        <strain evidence="2">VKM B-2222</strain>
    </source>
</reference>
<organism evidence="2 3">
    <name type="scientific">Paracoccus kondratievae</name>
    <dbReference type="NCBI Taxonomy" id="135740"/>
    <lineage>
        <taxon>Bacteria</taxon>
        <taxon>Pseudomonadati</taxon>
        <taxon>Pseudomonadota</taxon>
        <taxon>Alphaproteobacteria</taxon>
        <taxon>Rhodobacterales</taxon>
        <taxon>Paracoccaceae</taxon>
        <taxon>Paracoccus</taxon>
    </lineage>
</organism>
<dbReference type="PROSITE" id="PS51742">
    <property type="entry name" value="PPC"/>
    <property type="match status" value="2"/>
</dbReference>
<sequence>MSPDTRMVHPGPRATSRAEVRRAVLRPVRGRLRAGQTVMQAVGDLFASCGCKGGVLSLAGLCCGPMRYVLPDLSTDGLHAAWYSETHAPPGRWTIHSATATVGWKEGAPFLHCHGIWSDGRETAMGHLLPFDSVIAEDVTVEGLGAPGTWFEALPDPETAFTLFTPEGGEDGAALFARIRPGEDVVTAIETLAARHGISSARLHAVGSIDHIRFSDGQRMDCLATELRFDDARLIRGTAHIPIEVVDIHGHIARGVLERGPNPVGVTLELIIEPTEDPS</sequence>
<feature type="domain" description="PPC" evidence="1">
    <location>
        <begin position="22"/>
        <end position="167"/>
    </location>
</feature>